<dbReference type="RefSeq" id="WP_091079374.1">
    <property type="nucleotide sequence ID" value="NZ_FOHX01000003.1"/>
</dbReference>
<dbReference type="EMBL" id="FOHX01000003">
    <property type="protein sequence ID" value="SET48503.1"/>
    <property type="molecule type" value="Genomic_DNA"/>
</dbReference>
<proteinExistence type="predicted"/>
<evidence type="ECO:0000313" key="2">
    <source>
        <dbReference type="EMBL" id="SET48503.1"/>
    </source>
</evidence>
<evidence type="ECO:0000256" key="1">
    <source>
        <dbReference type="SAM" id="MobiDB-lite"/>
    </source>
</evidence>
<dbReference type="AlphaFoldDB" id="A0A1I0ESK3"/>
<reference evidence="2 3" key="1">
    <citation type="submission" date="2016-10" db="EMBL/GenBank/DDBJ databases">
        <authorList>
            <person name="de Groot N.N."/>
        </authorList>
    </citation>
    <scope>NUCLEOTIDE SEQUENCE [LARGE SCALE GENOMIC DNA]</scope>
    <source>
        <strain evidence="2 3">CGMCC 4.5598</strain>
    </source>
</reference>
<gene>
    <name evidence="2" type="ORF">SAMN05421811_103188</name>
</gene>
<keyword evidence="3" id="KW-1185">Reference proteome</keyword>
<dbReference type="OrthoDB" id="1780383at2"/>
<sequence>MTVTIPELGLLTLTDDEAALLGVLRSELISRRFDLELRDCYYNGEQLIRDLGISIPPQLKGLHTVIGWPQIGVDALEQRLDVEAWRYKDAPDDSTELEEIAEANELVAESQLAHLDSLIYGRSYAAVGSSEDADMPPLISIESPLDMTVFYDARARAVTSGLRLYKIEDQDAAVLYLPNSSIHVVATNSGWEVIDRDDHGLGLPPVVRISNRQRTADRIGRSEITNAVMSITDAACRTLMGMEVAREFYGAPQRYILGASESAFQDAEGNAKSAWEAYLGRVLALERDEDGEVPTVGQFAAYDPSVYTRMIDMYARIMATQLGLPPHYLGYTTDNPASADAIRSTEAQLVKRAERKQTLFNTPWSQVFRLAILIQTGDLPDRSRRIETVWRNPATPTMASQTDAATKLVAAGILPADSDVTLEMVGLTEGQRRRVHADRRRAQGRQALTDLGNELAARRAAHGREAEPEAADDAAVEGR</sequence>
<dbReference type="Proteomes" id="UP000199361">
    <property type="component" value="Unassembled WGS sequence"/>
</dbReference>
<protein>
    <submittedName>
        <fullName evidence="2">Phage portal protein, SPP1 Gp6-like</fullName>
    </submittedName>
</protein>
<accession>A0A1I0ESK3</accession>
<dbReference type="InterPro" id="IPR021145">
    <property type="entry name" value="Portal_protein_SPP1_Gp6-like"/>
</dbReference>
<feature type="compositionally biased region" description="Acidic residues" evidence="1">
    <location>
        <begin position="468"/>
        <end position="479"/>
    </location>
</feature>
<name>A0A1I0ESK3_9ACTN</name>
<evidence type="ECO:0000313" key="3">
    <source>
        <dbReference type="Proteomes" id="UP000199361"/>
    </source>
</evidence>
<organism evidence="2 3">
    <name type="scientific">Nonomuraea wenchangensis</name>
    <dbReference type="NCBI Taxonomy" id="568860"/>
    <lineage>
        <taxon>Bacteria</taxon>
        <taxon>Bacillati</taxon>
        <taxon>Actinomycetota</taxon>
        <taxon>Actinomycetes</taxon>
        <taxon>Streptosporangiales</taxon>
        <taxon>Streptosporangiaceae</taxon>
        <taxon>Nonomuraea</taxon>
    </lineage>
</organism>
<dbReference type="STRING" id="568860.SAMN05421811_103188"/>
<feature type="region of interest" description="Disordered" evidence="1">
    <location>
        <begin position="457"/>
        <end position="479"/>
    </location>
</feature>
<dbReference type="Pfam" id="PF05133">
    <property type="entry name" value="SPP1_portal"/>
    <property type="match status" value="1"/>
</dbReference>